<evidence type="ECO:0000313" key="5">
    <source>
        <dbReference type="Ensembl" id="ENSLACP00000010336.1"/>
    </source>
</evidence>
<feature type="compositionally biased region" description="Low complexity" evidence="4">
    <location>
        <begin position="71"/>
        <end position="80"/>
    </location>
</feature>
<evidence type="ECO:0000256" key="1">
    <source>
        <dbReference type="ARBA" id="ARBA00006903"/>
    </source>
</evidence>
<dbReference type="EMBL" id="AFYH01150675">
    <property type="status" value="NOT_ANNOTATED_CDS"/>
    <property type="molecule type" value="Genomic_DNA"/>
</dbReference>
<dbReference type="FunCoup" id="H3AL15">
    <property type="interactions" value="1394"/>
</dbReference>
<comment type="similarity">
    <text evidence="1">Belongs to the FAM114 family.</text>
</comment>
<accession>H3AL15</accession>
<dbReference type="EMBL" id="AFYH01150677">
    <property type="status" value="NOT_ANNOTATED_CDS"/>
    <property type="molecule type" value="Genomic_DNA"/>
</dbReference>
<reference evidence="5" key="2">
    <citation type="submission" date="2025-08" db="UniProtKB">
        <authorList>
            <consortium name="Ensembl"/>
        </authorList>
    </citation>
    <scope>IDENTIFICATION</scope>
</reference>
<dbReference type="Bgee" id="ENSLACG00000009102">
    <property type="expression patterns" value="Expressed in pelvic fin and 6 other cell types or tissues"/>
</dbReference>
<dbReference type="eggNOG" id="ENOG502R83C">
    <property type="taxonomic scope" value="Eukaryota"/>
</dbReference>
<evidence type="ECO:0000256" key="3">
    <source>
        <dbReference type="SAM" id="Coils"/>
    </source>
</evidence>
<evidence type="ECO:0000256" key="4">
    <source>
        <dbReference type="SAM" id="MobiDB-lite"/>
    </source>
</evidence>
<keyword evidence="6" id="KW-1185">Reference proteome</keyword>
<keyword evidence="2" id="KW-0597">Phosphoprotein</keyword>
<dbReference type="OMA" id="NESERKX"/>
<protein>
    <submittedName>
        <fullName evidence="5">Family with sequence similarity 114 member A1</fullName>
    </submittedName>
</protein>
<dbReference type="InterPro" id="IPR007998">
    <property type="entry name" value="DUF719"/>
</dbReference>
<gene>
    <name evidence="5" type="primary">FAM114A1</name>
</gene>
<dbReference type="InParanoid" id="H3AL15"/>
<dbReference type="Ensembl" id="ENSLACT00000010414.1">
    <property type="protein sequence ID" value="ENSLACP00000010336.1"/>
    <property type="gene ID" value="ENSLACG00000009102.1"/>
</dbReference>
<dbReference type="PANTHER" id="PTHR12842">
    <property type="entry name" value="FI01459P"/>
    <property type="match status" value="1"/>
</dbReference>
<dbReference type="Proteomes" id="UP000008672">
    <property type="component" value="Unassembled WGS sequence"/>
</dbReference>
<sequence length="465" mass="52041">NCNKSLNILFQHPEFLETENLNTNIQEDTSAAKVSGWGSWTKSLLSTATATVGHGFSAVKEKAGVTLRMNSTTSETSLTESTEEKKKKKKKKKNENSSPSSPSSGPRGMLSAITNVVQNTVTSVSFGGGNHTSLTLHKKLFKIIKLSLWNFKESLVLVKQKRNLKQILREAKEKEKQRMAQQVVAERTAHYGMLFDDFQGLSHLEALEILSNESETKVQSVLLSLTGEELETLKKDLIALKENFILKQSDQEEEKEEEKEKVDDEEFVSVLTDLLFELHVAATPDKLNKARKKAHKWVKEVISTTSVNEEMEPVEARKEDIKTEKEEKSLEAEEININTKTVEDVYMLSIESLAEITARCIEQLHKIAELTLHGQDVEKPAQDQAKILTRLTGAMCREVSSLSKKFSASLTEVGSKRKAEVVNPMVTSVLLEGSNSTTYIQDAFQLLLPVLQVSHIQMSKPKETP</sequence>
<dbReference type="GeneTree" id="ENSGT00390000010054"/>
<dbReference type="EMBL" id="AFYH01150676">
    <property type="status" value="NOT_ANNOTATED_CDS"/>
    <property type="molecule type" value="Genomic_DNA"/>
</dbReference>
<name>H3AL15_LATCH</name>
<evidence type="ECO:0000256" key="2">
    <source>
        <dbReference type="ARBA" id="ARBA00022553"/>
    </source>
</evidence>
<dbReference type="PANTHER" id="PTHR12842:SF4">
    <property type="entry name" value="PROTEIN NOXP20"/>
    <property type="match status" value="1"/>
</dbReference>
<reference evidence="6" key="1">
    <citation type="submission" date="2011-08" db="EMBL/GenBank/DDBJ databases">
        <title>The draft genome of Latimeria chalumnae.</title>
        <authorList>
            <person name="Di Palma F."/>
            <person name="Alfoldi J."/>
            <person name="Johnson J."/>
            <person name="Berlin A."/>
            <person name="Gnerre S."/>
            <person name="Jaffe D."/>
            <person name="MacCallum I."/>
            <person name="Young S."/>
            <person name="Walker B.J."/>
            <person name="Lander E."/>
            <person name="Lindblad-Toh K."/>
        </authorList>
    </citation>
    <scope>NUCLEOTIDE SEQUENCE [LARGE SCALE GENOMIC DNA]</scope>
    <source>
        <strain evidence="6">Wild caught</strain>
    </source>
</reference>
<evidence type="ECO:0000313" key="6">
    <source>
        <dbReference type="Proteomes" id="UP000008672"/>
    </source>
</evidence>
<dbReference type="Pfam" id="PF05334">
    <property type="entry name" value="DUF719"/>
    <property type="match status" value="1"/>
</dbReference>
<proteinExistence type="inferred from homology"/>
<organism evidence="5 6">
    <name type="scientific">Latimeria chalumnae</name>
    <name type="common">Coelacanth</name>
    <dbReference type="NCBI Taxonomy" id="7897"/>
    <lineage>
        <taxon>Eukaryota</taxon>
        <taxon>Metazoa</taxon>
        <taxon>Chordata</taxon>
        <taxon>Craniata</taxon>
        <taxon>Vertebrata</taxon>
        <taxon>Euteleostomi</taxon>
        <taxon>Coelacanthiformes</taxon>
        <taxon>Coelacanthidae</taxon>
        <taxon>Latimeria</taxon>
    </lineage>
</organism>
<reference evidence="5" key="3">
    <citation type="submission" date="2025-09" db="UniProtKB">
        <authorList>
            <consortium name="Ensembl"/>
        </authorList>
    </citation>
    <scope>IDENTIFICATION</scope>
</reference>
<keyword evidence="3" id="KW-0175">Coiled coil</keyword>
<feature type="region of interest" description="Disordered" evidence="4">
    <location>
        <begin position="67"/>
        <end position="109"/>
    </location>
</feature>
<feature type="coiled-coil region" evidence="3">
    <location>
        <begin position="223"/>
        <end position="265"/>
    </location>
</feature>
<dbReference type="AlphaFoldDB" id="H3AL15"/>
<dbReference type="HOGENOM" id="CLU_035724_0_0_1"/>